<keyword evidence="3" id="KW-0472">Membrane</keyword>
<feature type="transmembrane region" description="Helical" evidence="3">
    <location>
        <begin position="288"/>
        <end position="307"/>
    </location>
</feature>
<reference evidence="5" key="1">
    <citation type="journal article" date="2019" name="Int. J. Syst. Evol. Microbiol.">
        <title>The Global Catalogue of Microorganisms (GCM) 10K type strain sequencing project: providing services to taxonomists for standard genome sequencing and annotation.</title>
        <authorList>
            <consortium name="The Broad Institute Genomics Platform"/>
            <consortium name="The Broad Institute Genome Sequencing Center for Infectious Disease"/>
            <person name="Wu L."/>
            <person name="Ma J."/>
        </authorList>
    </citation>
    <scope>NUCLEOTIDE SEQUENCE [LARGE SCALE GENOMIC DNA]</scope>
    <source>
        <strain evidence="5">JCM 18410</strain>
    </source>
</reference>
<organism evidence="4 5">
    <name type="scientific">Streptomyces similanensis</name>
    <dbReference type="NCBI Taxonomy" id="1274988"/>
    <lineage>
        <taxon>Bacteria</taxon>
        <taxon>Bacillati</taxon>
        <taxon>Actinomycetota</taxon>
        <taxon>Actinomycetes</taxon>
        <taxon>Kitasatosporales</taxon>
        <taxon>Streptomycetaceae</taxon>
        <taxon>Streptomyces</taxon>
    </lineage>
</organism>
<keyword evidence="3" id="KW-1133">Transmembrane helix</keyword>
<protein>
    <submittedName>
        <fullName evidence="4">Uncharacterized protein</fullName>
    </submittedName>
</protein>
<feature type="compositionally biased region" description="Gly residues" evidence="2">
    <location>
        <begin position="205"/>
        <end position="219"/>
    </location>
</feature>
<evidence type="ECO:0000313" key="5">
    <source>
        <dbReference type="Proteomes" id="UP001500124"/>
    </source>
</evidence>
<evidence type="ECO:0000313" key="4">
    <source>
        <dbReference type="EMBL" id="GAA5047312.1"/>
    </source>
</evidence>
<dbReference type="RefSeq" id="WP_345667375.1">
    <property type="nucleotide sequence ID" value="NZ_BAABKC010000015.1"/>
</dbReference>
<evidence type="ECO:0000256" key="1">
    <source>
        <dbReference type="SAM" id="Coils"/>
    </source>
</evidence>
<evidence type="ECO:0000256" key="3">
    <source>
        <dbReference type="SAM" id="Phobius"/>
    </source>
</evidence>
<keyword evidence="1" id="KW-0175">Coiled coil</keyword>
<feature type="region of interest" description="Disordered" evidence="2">
    <location>
        <begin position="188"/>
        <end position="257"/>
    </location>
</feature>
<keyword evidence="3" id="KW-0812">Transmembrane</keyword>
<feature type="transmembrane region" description="Helical" evidence="3">
    <location>
        <begin position="424"/>
        <end position="445"/>
    </location>
</feature>
<feature type="coiled-coil region" evidence="1">
    <location>
        <begin position="105"/>
        <end position="157"/>
    </location>
</feature>
<dbReference type="Proteomes" id="UP001500124">
    <property type="component" value="Unassembled WGS sequence"/>
</dbReference>
<gene>
    <name evidence="4" type="ORF">GCM10023336_12640</name>
</gene>
<comment type="caution">
    <text evidence="4">The sequence shown here is derived from an EMBL/GenBank/DDBJ whole genome shotgun (WGS) entry which is preliminary data.</text>
</comment>
<feature type="region of interest" description="Disordered" evidence="2">
    <location>
        <begin position="1"/>
        <end position="48"/>
    </location>
</feature>
<accession>A0ABP9K214</accession>
<proteinExistence type="predicted"/>
<sequence>MSTTSTSAEEPRRRRRPARRLPFIGGTARQGDPARRTPARGAVSRRGRVRGPLVLDDRAGLALLRTARKRGGRAARRGALDPWVLGSGDRVPYFAELASVRNAHVHRVEEELSGAEEAARLADAQTASEVTAGRTEITVLTERIREAQQEVTTARGQLDLLAVRSARWLRFRDSLREQVEERWLRARFPDAAQPPAAPPPPAGAGEPGAAGPDGPGDGSGPDAVKAPRAEPEGDDWQTVRLTGAAPEGGGTPPVGLDELHRAARAGVRDQPSAHAWEGLQTRPGLPRWMTWALLLVIMAVEMPVYWVAYQPFHGVGSTGGDLMSGTLAVSTAVVMLILPHLAGLMLRWRSATGSPRRGWLPSLSLLGVWGFLTWLLGSLRAKFVTQHDTPAPATGGTGGFRGLGGTAADTSTLVDRLHLTTQTVTWLFCALLLLSGGVGFLLGLFREHPFLDAYRTALENRTGLLRRRAETVAAAEAAQARQSTAQARQEDRREAADARIAATRQIYEAAAHAYLDGVMGAAKDPAVTESAMRLSQNWPLLPSAARRESVRER</sequence>
<feature type="transmembrane region" description="Helical" evidence="3">
    <location>
        <begin position="327"/>
        <end position="346"/>
    </location>
</feature>
<evidence type="ECO:0000256" key="2">
    <source>
        <dbReference type="SAM" id="MobiDB-lite"/>
    </source>
</evidence>
<name>A0ABP9K214_9ACTN</name>
<dbReference type="EMBL" id="BAABKC010000015">
    <property type="protein sequence ID" value="GAA5047312.1"/>
    <property type="molecule type" value="Genomic_DNA"/>
</dbReference>
<keyword evidence="5" id="KW-1185">Reference proteome</keyword>
<feature type="transmembrane region" description="Helical" evidence="3">
    <location>
        <begin position="358"/>
        <end position="377"/>
    </location>
</feature>